<dbReference type="InterPro" id="IPR036282">
    <property type="entry name" value="Glutathione-S-Trfase_C_sf"/>
</dbReference>
<dbReference type="InterPro" id="IPR050931">
    <property type="entry name" value="Mito_Protein_Transport_Metaxin"/>
</dbReference>
<evidence type="ECO:0000259" key="1">
    <source>
        <dbReference type="Pfam" id="PF17171"/>
    </source>
</evidence>
<dbReference type="RefSeq" id="WP_166638867.1">
    <property type="nucleotide sequence ID" value="NZ_SNYR01000001.1"/>
</dbReference>
<dbReference type="Gene3D" id="1.20.1050.10">
    <property type="match status" value="1"/>
</dbReference>
<keyword evidence="3" id="KW-0808">Transferase</keyword>
<dbReference type="InterPro" id="IPR033468">
    <property type="entry name" value="Metaxin_GST"/>
</dbReference>
<feature type="domain" description="Thioredoxin-like fold" evidence="2">
    <location>
        <begin position="19"/>
        <end position="116"/>
    </location>
</feature>
<dbReference type="InterPro" id="IPR040079">
    <property type="entry name" value="Glutathione_S-Trfase"/>
</dbReference>
<evidence type="ECO:0000313" key="4">
    <source>
        <dbReference type="Proteomes" id="UP000295391"/>
    </source>
</evidence>
<dbReference type="EMBL" id="SNYR01000001">
    <property type="protein sequence ID" value="TDQ66465.1"/>
    <property type="molecule type" value="Genomic_DNA"/>
</dbReference>
<dbReference type="InterPro" id="IPR036249">
    <property type="entry name" value="Thioredoxin-like_sf"/>
</dbReference>
<dbReference type="SUPFAM" id="SSF52833">
    <property type="entry name" value="Thioredoxin-like"/>
    <property type="match status" value="1"/>
</dbReference>
<protein>
    <submittedName>
        <fullName evidence="3">Glutathione S-transferase</fullName>
    </submittedName>
</protein>
<reference evidence="3 4" key="1">
    <citation type="submission" date="2019-03" db="EMBL/GenBank/DDBJ databases">
        <title>Genomic Encyclopedia of Type Strains, Phase III (KMG-III): the genomes of soil and plant-associated and newly described type strains.</title>
        <authorList>
            <person name="Whitman W."/>
        </authorList>
    </citation>
    <scope>NUCLEOTIDE SEQUENCE [LARGE SCALE GENOMIC DNA]</scope>
    <source>
        <strain evidence="3 4">CGMCC 1.7002</strain>
    </source>
</reference>
<gene>
    <name evidence="3" type="ORF">ATL17_0462</name>
</gene>
<dbReference type="SUPFAM" id="SSF47616">
    <property type="entry name" value="GST C-terminal domain-like"/>
    <property type="match status" value="1"/>
</dbReference>
<name>A0A4R6W0L4_9HYPH</name>
<dbReference type="SFLD" id="SFLDG01200">
    <property type="entry name" value="SUF1.1"/>
    <property type="match status" value="1"/>
</dbReference>
<dbReference type="Pfam" id="PF17172">
    <property type="entry name" value="GST_N_4"/>
    <property type="match status" value="1"/>
</dbReference>
<dbReference type="GO" id="GO:0016740">
    <property type="term" value="F:transferase activity"/>
    <property type="evidence" value="ECO:0007669"/>
    <property type="project" value="UniProtKB-KW"/>
</dbReference>
<dbReference type="CDD" id="cd03193">
    <property type="entry name" value="GST_C_Metaxin"/>
    <property type="match status" value="1"/>
</dbReference>
<comment type="caution">
    <text evidence="3">The sequence shown here is derived from an EMBL/GenBank/DDBJ whole genome shotgun (WGS) entry which is preliminary data.</text>
</comment>
<evidence type="ECO:0000259" key="2">
    <source>
        <dbReference type="Pfam" id="PF17172"/>
    </source>
</evidence>
<dbReference type="Proteomes" id="UP000295391">
    <property type="component" value="Unassembled WGS sequence"/>
</dbReference>
<dbReference type="PANTHER" id="PTHR12289:SF41">
    <property type="entry name" value="FAILED AXON CONNECTIONS-RELATED"/>
    <property type="match status" value="1"/>
</dbReference>
<dbReference type="InterPro" id="IPR012336">
    <property type="entry name" value="Thioredoxin-like_fold"/>
</dbReference>
<dbReference type="SFLD" id="SFLDG01180">
    <property type="entry name" value="SUF1"/>
    <property type="match status" value="1"/>
</dbReference>
<evidence type="ECO:0000313" key="3">
    <source>
        <dbReference type="EMBL" id="TDQ66465.1"/>
    </source>
</evidence>
<dbReference type="GO" id="GO:0005737">
    <property type="term" value="C:cytoplasm"/>
    <property type="evidence" value="ECO:0007669"/>
    <property type="project" value="TreeGrafter"/>
</dbReference>
<dbReference type="InterPro" id="IPR026928">
    <property type="entry name" value="FAX/IsoI-like"/>
</dbReference>
<dbReference type="Pfam" id="PF17171">
    <property type="entry name" value="GST_C_6"/>
    <property type="match status" value="1"/>
</dbReference>
<feature type="domain" description="Metaxin glutathione S-transferase" evidence="1">
    <location>
        <begin position="170"/>
        <end position="228"/>
    </location>
</feature>
<sequence length="241" mass="27032">MTIKFFQPPVAPGTAFLSPFCAKLDMLLQISGLPFERHVEGDPRQGPKQKVPFIEDNGSRIGDTFFIERHLRETQGFDSLQHLSATERAIGNMIMATVEEKLYWVLVYGRWQSPANAQVMKDIFFGEIPDKAMRDEMANGAETMMRQTLYGQGMGRHSEAEVLEIGMQIIDDLSTILAESDYFFGTTPTSIDASVFGALVNFVHGPIQTPIANHIGNKPNLVSYMDRISHQYFPNIQKQAA</sequence>
<dbReference type="SFLD" id="SFLDS00019">
    <property type="entry name" value="Glutathione_Transferase_(cytos"/>
    <property type="match status" value="1"/>
</dbReference>
<dbReference type="AlphaFoldDB" id="A0A4R6W0L4"/>
<dbReference type="PANTHER" id="PTHR12289">
    <property type="entry name" value="METAXIN RELATED"/>
    <property type="match status" value="1"/>
</dbReference>
<dbReference type="Gene3D" id="3.40.30.10">
    <property type="entry name" value="Glutaredoxin"/>
    <property type="match status" value="1"/>
</dbReference>
<organism evidence="3 4">
    <name type="scientific">Maritalea mobilis</name>
    <dbReference type="NCBI Taxonomy" id="483324"/>
    <lineage>
        <taxon>Bacteria</taxon>
        <taxon>Pseudomonadati</taxon>
        <taxon>Pseudomonadota</taxon>
        <taxon>Alphaproteobacteria</taxon>
        <taxon>Hyphomicrobiales</taxon>
        <taxon>Devosiaceae</taxon>
        <taxon>Maritalea</taxon>
    </lineage>
</organism>
<accession>A0A4R6W0L4</accession>
<proteinExistence type="predicted"/>
<keyword evidence="4" id="KW-1185">Reference proteome</keyword>